<evidence type="ECO:0000256" key="1">
    <source>
        <dbReference type="ARBA" id="ARBA00005750"/>
    </source>
</evidence>
<evidence type="ECO:0000256" key="2">
    <source>
        <dbReference type="ARBA" id="ARBA00022801"/>
    </source>
</evidence>
<dbReference type="Proteomes" id="UP000309676">
    <property type="component" value="Unassembled WGS sequence"/>
</dbReference>
<dbReference type="SUPFAM" id="SSF89550">
    <property type="entry name" value="PHP domain-like"/>
    <property type="match status" value="1"/>
</dbReference>
<keyword evidence="3 5" id="KW-0904">Protein phosphatase</keyword>
<evidence type="ECO:0000256" key="5">
    <source>
        <dbReference type="PIRNR" id="PIRNR016557"/>
    </source>
</evidence>
<dbReference type="PANTHER" id="PTHR39181:SF1">
    <property type="entry name" value="TYROSINE-PROTEIN PHOSPHATASE YWQE"/>
    <property type="match status" value="1"/>
</dbReference>
<evidence type="ECO:0000313" key="6">
    <source>
        <dbReference type="EMBL" id="TLS48988.1"/>
    </source>
</evidence>
<sequence length="233" mass="25437">MIDIHCHILPGVDDGAKDMDMAVAMARIAVDDGIRTIVATPHLGNYWKVYADIVRTKAALLQAELDRLGIDLRIRCGNELVLENAAFVEETLRNERCCFLGDNSAFLLLEEPWAGFSPDTWDVLETLRARGTTAVLAHPERHAFFREEPSLLDRMIETGVVWTQVSVDSLLGNNGPDAKAFAARLVDRGQVHTLATDAHNVARKPILALGFDAVAARAGAAAADAIRERMAAI</sequence>
<evidence type="ECO:0000313" key="7">
    <source>
        <dbReference type="Proteomes" id="UP000309676"/>
    </source>
</evidence>
<dbReference type="EMBL" id="VCIW01000026">
    <property type="protein sequence ID" value="TLS48988.1"/>
    <property type="molecule type" value="Genomic_DNA"/>
</dbReference>
<gene>
    <name evidence="6" type="ORF">FE782_28020</name>
</gene>
<comment type="catalytic activity">
    <reaction evidence="4 5">
        <text>O-phospho-L-tyrosyl-[protein] + H2O = L-tyrosyl-[protein] + phosphate</text>
        <dbReference type="Rhea" id="RHEA:10684"/>
        <dbReference type="Rhea" id="RHEA-COMP:10136"/>
        <dbReference type="Rhea" id="RHEA-COMP:20101"/>
        <dbReference type="ChEBI" id="CHEBI:15377"/>
        <dbReference type="ChEBI" id="CHEBI:43474"/>
        <dbReference type="ChEBI" id="CHEBI:46858"/>
        <dbReference type="ChEBI" id="CHEBI:61978"/>
        <dbReference type="EC" id="3.1.3.48"/>
    </reaction>
</comment>
<evidence type="ECO:0000256" key="4">
    <source>
        <dbReference type="ARBA" id="ARBA00051722"/>
    </source>
</evidence>
<organism evidence="6 7">
    <name type="scientific">Paenibacillus antri</name>
    <dbReference type="NCBI Taxonomy" id="2582848"/>
    <lineage>
        <taxon>Bacteria</taxon>
        <taxon>Bacillati</taxon>
        <taxon>Bacillota</taxon>
        <taxon>Bacilli</taxon>
        <taxon>Bacillales</taxon>
        <taxon>Paenibacillaceae</taxon>
        <taxon>Paenibacillus</taxon>
    </lineage>
</organism>
<accession>A0A5R9G651</accession>
<protein>
    <recommendedName>
        <fullName evidence="5">Tyrosine-protein phosphatase</fullName>
        <ecNumber evidence="5">3.1.3.48</ecNumber>
    </recommendedName>
</protein>
<dbReference type="PANTHER" id="PTHR39181">
    <property type="entry name" value="TYROSINE-PROTEIN PHOSPHATASE YWQE"/>
    <property type="match status" value="1"/>
</dbReference>
<dbReference type="Gene3D" id="3.20.20.140">
    <property type="entry name" value="Metal-dependent hydrolases"/>
    <property type="match status" value="1"/>
</dbReference>
<dbReference type="GO" id="GO:0030145">
    <property type="term" value="F:manganese ion binding"/>
    <property type="evidence" value="ECO:0007669"/>
    <property type="project" value="UniProtKB-UniRule"/>
</dbReference>
<dbReference type="InterPro" id="IPR016667">
    <property type="entry name" value="Caps_polysacc_synth_CpsB/CapC"/>
</dbReference>
<comment type="caution">
    <text evidence="6">The sequence shown here is derived from an EMBL/GenBank/DDBJ whole genome shotgun (WGS) entry which is preliminary data.</text>
</comment>
<name>A0A5R9G651_9BACL</name>
<dbReference type="Pfam" id="PF19567">
    <property type="entry name" value="CpsB_CapC"/>
    <property type="match status" value="1"/>
</dbReference>
<reference evidence="6 7" key="1">
    <citation type="submission" date="2019-05" db="EMBL/GenBank/DDBJ databases">
        <authorList>
            <person name="Narsing Rao M.P."/>
            <person name="Li W.J."/>
        </authorList>
    </citation>
    <scope>NUCLEOTIDE SEQUENCE [LARGE SCALE GENOMIC DNA]</scope>
    <source>
        <strain evidence="6 7">SYSU_K30003</strain>
    </source>
</reference>
<dbReference type="AlphaFoldDB" id="A0A5R9G651"/>
<dbReference type="PIRSF" id="PIRSF016557">
    <property type="entry name" value="Caps_synth_CpsB"/>
    <property type="match status" value="1"/>
</dbReference>
<keyword evidence="7" id="KW-1185">Reference proteome</keyword>
<keyword evidence="2 5" id="KW-0378">Hydrolase</keyword>
<comment type="similarity">
    <text evidence="1 5">Belongs to the metallo-dependent hydrolases superfamily. CpsB/CapC family.</text>
</comment>
<dbReference type="RefSeq" id="WP_138197663.1">
    <property type="nucleotide sequence ID" value="NZ_VCIW01000026.1"/>
</dbReference>
<evidence type="ECO:0000256" key="3">
    <source>
        <dbReference type="ARBA" id="ARBA00022912"/>
    </source>
</evidence>
<dbReference type="InterPro" id="IPR016195">
    <property type="entry name" value="Pol/histidinol_Pase-like"/>
</dbReference>
<dbReference type="GO" id="GO:0004725">
    <property type="term" value="F:protein tyrosine phosphatase activity"/>
    <property type="evidence" value="ECO:0007669"/>
    <property type="project" value="UniProtKB-UniRule"/>
</dbReference>
<dbReference type="EC" id="3.1.3.48" evidence="5"/>
<proteinExistence type="inferred from homology"/>
<dbReference type="OrthoDB" id="9788539at2"/>